<sequence>MSEELDELKGYDAIDITGACVGGSDAEKKEEAGWCTNGTGRDETMSSELEKDEQVQVLMLALALARLRASDEAQNVRRLPCKWTADEEKSV</sequence>
<protein>
    <submittedName>
        <fullName evidence="1">Uncharacterized protein</fullName>
    </submittedName>
</protein>
<accession>A0A4R8TI70</accession>
<gene>
    <name evidence="1" type="ORF">C8034_v012100</name>
</gene>
<dbReference type="Proteomes" id="UP000295604">
    <property type="component" value="Unassembled WGS sequence"/>
</dbReference>
<reference evidence="1 2" key="1">
    <citation type="submission" date="2018-11" db="EMBL/GenBank/DDBJ databases">
        <title>Genome sequence and assembly of Colletotrichum sidae.</title>
        <authorList>
            <person name="Gan P."/>
            <person name="Shirasu K."/>
        </authorList>
    </citation>
    <scope>NUCLEOTIDE SEQUENCE [LARGE SCALE GENOMIC DNA]</scope>
    <source>
        <strain evidence="1 2">CBS 518.97</strain>
    </source>
</reference>
<organism evidence="1 2">
    <name type="scientific">Colletotrichum sidae</name>
    <dbReference type="NCBI Taxonomy" id="1347389"/>
    <lineage>
        <taxon>Eukaryota</taxon>
        <taxon>Fungi</taxon>
        <taxon>Dikarya</taxon>
        <taxon>Ascomycota</taxon>
        <taxon>Pezizomycotina</taxon>
        <taxon>Sordariomycetes</taxon>
        <taxon>Hypocreomycetidae</taxon>
        <taxon>Glomerellales</taxon>
        <taxon>Glomerellaceae</taxon>
        <taxon>Colletotrichum</taxon>
        <taxon>Colletotrichum orbiculare species complex</taxon>
    </lineage>
</organism>
<dbReference type="EMBL" id="QAPF01000076">
    <property type="protein sequence ID" value="TEA17893.1"/>
    <property type="molecule type" value="Genomic_DNA"/>
</dbReference>
<proteinExistence type="predicted"/>
<dbReference type="AlphaFoldDB" id="A0A4R8TI70"/>
<name>A0A4R8TI70_9PEZI</name>
<evidence type="ECO:0000313" key="2">
    <source>
        <dbReference type="Proteomes" id="UP000295604"/>
    </source>
</evidence>
<keyword evidence="2" id="KW-1185">Reference proteome</keyword>
<evidence type="ECO:0000313" key="1">
    <source>
        <dbReference type="EMBL" id="TEA17893.1"/>
    </source>
</evidence>
<comment type="caution">
    <text evidence="1">The sequence shown here is derived from an EMBL/GenBank/DDBJ whole genome shotgun (WGS) entry which is preliminary data.</text>
</comment>